<feature type="transmembrane region" description="Helical" evidence="7">
    <location>
        <begin position="326"/>
        <end position="345"/>
    </location>
</feature>
<feature type="region of interest" description="Disordered" evidence="6">
    <location>
        <begin position="1"/>
        <end position="107"/>
    </location>
</feature>
<feature type="transmembrane region" description="Helical" evidence="7">
    <location>
        <begin position="383"/>
        <end position="401"/>
    </location>
</feature>
<dbReference type="Gene3D" id="1.20.1250.20">
    <property type="entry name" value="MFS general substrate transporter like domains"/>
    <property type="match status" value="1"/>
</dbReference>
<feature type="transmembrane region" description="Helical" evidence="7">
    <location>
        <begin position="250"/>
        <end position="275"/>
    </location>
</feature>
<feature type="transmembrane region" description="Helical" evidence="7">
    <location>
        <begin position="296"/>
        <end position="314"/>
    </location>
</feature>
<dbReference type="PANTHER" id="PTHR19432">
    <property type="entry name" value="SUGAR TRANSPORTER"/>
    <property type="match status" value="1"/>
</dbReference>
<name>A0A162Q056_COLIC</name>
<feature type="transmembrane region" description="Helical" evidence="7">
    <location>
        <begin position="595"/>
        <end position="622"/>
    </location>
</feature>
<dbReference type="SUPFAM" id="SSF103473">
    <property type="entry name" value="MFS general substrate transporter"/>
    <property type="match status" value="1"/>
</dbReference>
<dbReference type="AlphaFoldDB" id="A0A162Q056"/>
<evidence type="ECO:0000256" key="5">
    <source>
        <dbReference type="ARBA" id="ARBA00023136"/>
    </source>
</evidence>
<evidence type="ECO:0000256" key="1">
    <source>
        <dbReference type="ARBA" id="ARBA00004141"/>
    </source>
</evidence>
<evidence type="ECO:0000256" key="3">
    <source>
        <dbReference type="ARBA" id="ARBA00022692"/>
    </source>
</evidence>
<comment type="caution">
    <text evidence="8">The sequence shown here is derived from an EMBL/GenBank/DDBJ whole genome shotgun (WGS) entry which is preliminary data.</text>
</comment>
<feature type="compositionally biased region" description="Low complexity" evidence="6">
    <location>
        <begin position="1"/>
        <end position="17"/>
    </location>
</feature>
<feature type="compositionally biased region" description="Low complexity" evidence="6">
    <location>
        <begin position="42"/>
        <end position="57"/>
    </location>
</feature>
<proteinExistence type="predicted"/>
<feature type="transmembrane region" description="Helical" evidence="7">
    <location>
        <begin position="179"/>
        <end position="200"/>
    </location>
</feature>
<feature type="transmembrane region" description="Helical" evidence="7">
    <location>
        <begin position="511"/>
        <end position="536"/>
    </location>
</feature>
<feature type="transmembrane region" description="Helical" evidence="7">
    <location>
        <begin position="432"/>
        <end position="455"/>
    </location>
</feature>
<gene>
    <name evidence="8" type="ORF">CI238_05534</name>
</gene>
<dbReference type="Proteomes" id="UP000076584">
    <property type="component" value="Unassembled WGS sequence"/>
</dbReference>
<keyword evidence="2" id="KW-0813">Transport</keyword>
<feature type="transmembrane region" description="Helical" evidence="7">
    <location>
        <begin position="212"/>
        <end position="230"/>
    </location>
</feature>
<evidence type="ECO:0000256" key="2">
    <source>
        <dbReference type="ARBA" id="ARBA00022448"/>
    </source>
</evidence>
<feature type="region of interest" description="Disordered" evidence="6">
    <location>
        <begin position="568"/>
        <end position="588"/>
    </location>
</feature>
<evidence type="ECO:0000256" key="6">
    <source>
        <dbReference type="SAM" id="MobiDB-lite"/>
    </source>
</evidence>
<sequence>MAQMSSASTSPDSSHSSRFPRFPPHHYHTSSFLDDDDSGGKSTPIRTPSRSFSSSSTEVDDVGRAAVTTIRKPPQAHREGDAKPSGPRDFAGRRRDELNHDDTDDGYYHAEDNALVLEEDSAAGMSSWAGQPSIKGSSEAMRMILLTFNTLGITFTWGIEMTYCTPYLLNLGLTKSNTSLVWIAGPLSGLLVQPIVGAIADESKSKWGRRRPFIVLGSIIVAVSLLTLGFTKEIVEFFIADKETARVFTIILAVLAIYAVDFAINAVMSCARSLIVDTLPIEKQQTGAAWSSRMSAIGHMLGYGAGAIDLVGIFGTTLGDSQFKQLTLIATFLMLFSSGVTCWAVTERVLVSTRYDPRKATGRFKVVRQIWSTLLHLPPRIRAICWAQFWSWIGWFPFLFYSTTWVGETYFRYDAPAEGKDSKDALGDIGRIGSLALVIYSTITFLGAWLLPLVVKSPDDDNFTARPPQAIAPYLDKFSKNKPDLMTTWICGHLMFAAAMFLAPFAQSFRFATFLVAFCGLSWTIAGWAPTTFLGIEVNKLSGAREGGAAPYRRLSNDSNIELPTLGQDQPLHLEHGPDEGTQQTTSSTGELSGIYFGILNIYTTLPQFIGTFISTIVFTILEPGKSPELSDAPEHEQHSTDGPNAIAVCLFIGAMCAVVAAFATRKLKYL</sequence>
<evidence type="ECO:0000313" key="8">
    <source>
        <dbReference type="EMBL" id="KZL87841.1"/>
    </source>
</evidence>
<dbReference type="STRING" id="1573173.A0A162Q056"/>
<keyword evidence="5 7" id="KW-0472">Membrane</keyword>
<feature type="transmembrane region" description="Helical" evidence="7">
    <location>
        <begin position="140"/>
        <end position="159"/>
    </location>
</feature>
<reference evidence="8 9" key="1">
    <citation type="submission" date="2015-06" db="EMBL/GenBank/DDBJ databases">
        <title>Survival trade-offs in plant roots during colonization by closely related pathogenic and mutualistic fungi.</title>
        <authorList>
            <person name="Hacquard S."/>
            <person name="Kracher B."/>
            <person name="Hiruma K."/>
            <person name="Weinman A."/>
            <person name="Muench P."/>
            <person name="Garrido Oter R."/>
            <person name="Ver Loren van Themaat E."/>
            <person name="Dallerey J.-F."/>
            <person name="Damm U."/>
            <person name="Henrissat B."/>
            <person name="Lespinet O."/>
            <person name="Thon M."/>
            <person name="Kemen E."/>
            <person name="McHardy A.C."/>
            <person name="Schulze-Lefert P."/>
            <person name="O'Connell R.J."/>
        </authorList>
    </citation>
    <scope>NUCLEOTIDE SEQUENCE [LARGE SCALE GENOMIC DNA]</scope>
    <source>
        <strain evidence="8 9">MAFF 238704</strain>
    </source>
</reference>
<organism evidence="8 9">
    <name type="scientific">Colletotrichum incanum</name>
    <name type="common">Soybean anthracnose fungus</name>
    <dbReference type="NCBI Taxonomy" id="1573173"/>
    <lineage>
        <taxon>Eukaryota</taxon>
        <taxon>Fungi</taxon>
        <taxon>Dikarya</taxon>
        <taxon>Ascomycota</taxon>
        <taxon>Pezizomycotina</taxon>
        <taxon>Sordariomycetes</taxon>
        <taxon>Hypocreomycetidae</taxon>
        <taxon>Glomerellales</taxon>
        <taxon>Glomerellaceae</taxon>
        <taxon>Colletotrichum</taxon>
        <taxon>Colletotrichum spaethianum species complex</taxon>
    </lineage>
</organism>
<dbReference type="Pfam" id="PF13347">
    <property type="entry name" value="MFS_2"/>
    <property type="match status" value="1"/>
</dbReference>
<keyword evidence="4 7" id="KW-1133">Transmembrane helix</keyword>
<keyword evidence="3 7" id="KW-0812">Transmembrane</keyword>
<dbReference type="GO" id="GO:0005886">
    <property type="term" value="C:plasma membrane"/>
    <property type="evidence" value="ECO:0007669"/>
    <property type="project" value="TreeGrafter"/>
</dbReference>
<evidence type="ECO:0000256" key="7">
    <source>
        <dbReference type="SAM" id="Phobius"/>
    </source>
</evidence>
<feature type="compositionally biased region" description="Basic and acidic residues" evidence="6">
    <location>
        <begin position="90"/>
        <end position="107"/>
    </location>
</feature>
<feature type="transmembrane region" description="Helical" evidence="7">
    <location>
        <begin position="485"/>
        <end position="505"/>
    </location>
</feature>
<evidence type="ECO:0000256" key="4">
    <source>
        <dbReference type="ARBA" id="ARBA00022989"/>
    </source>
</evidence>
<dbReference type="GO" id="GO:0008506">
    <property type="term" value="F:sucrose:proton symporter activity"/>
    <property type="evidence" value="ECO:0007669"/>
    <property type="project" value="TreeGrafter"/>
</dbReference>
<dbReference type="PANTHER" id="PTHR19432:SF76">
    <property type="entry name" value="TRANSPORTER, PUTATIVE (EUROFUNG)-RELATED"/>
    <property type="match status" value="1"/>
</dbReference>
<dbReference type="InterPro" id="IPR036259">
    <property type="entry name" value="MFS_trans_sf"/>
</dbReference>
<keyword evidence="9" id="KW-1185">Reference proteome</keyword>
<evidence type="ECO:0000313" key="9">
    <source>
        <dbReference type="Proteomes" id="UP000076584"/>
    </source>
</evidence>
<protein>
    <submittedName>
        <fullName evidence="8">Sucrose transporter</fullName>
    </submittedName>
</protein>
<comment type="subcellular location">
    <subcellularLocation>
        <location evidence="1">Membrane</location>
        <topology evidence="1">Multi-pass membrane protein</topology>
    </subcellularLocation>
</comment>
<accession>A0A162Q056</accession>
<feature type="transmembrane region" description="Helical" evidence="7">
    <location>
        <begin position="646"/>
        <end position="665"/>
    </location>
</feature>
<dbReference type="EMBL" id="LFIW01000182">
    <property type="protein sequence ID" value="KZL87841.1"/>
    <property type="molecule type" value="Genomic_DNA"/>
</dbReference>